<keyword evidence="3" id="KW-1185">Reference proteome</keyword>
<dbReference type="PANTHER" id="PTHR36573:SF1">
    <property type="entry name" value="INTERMEMBRANE PHOSPHOLIPID TRANSPORT SYSTEM BINDING PROTEIN MLAC"/>
    <property type="match status" value="1"/>
</dbReference>
<feature type="signal peptide" evidence="1">
    <location>
        <begin position="1"/>
        <end position="25"/>
    </location>
</feature>
<dbReference type="Pfam" id="PF05494">
    <property type="entry name" value="MlaC"/>
    <property type="match status" value="1"/>
</dbReference>
<dbReference type="PIRSF" id="PIRSF004649">
    <property type="entry name" value="MlaC"/>
    <property type="match status" value="1"/>
</dbReference>
<dbReference type="RefSeq" id="WP_281760172.1">
    <property type="nucleotide sequence ID" value="NZ_AP026709.1"/>
</dbReference>
<name>A0ABM8B1F8_9BACT</name>
<organism evidence="2 3">
    <name type="scientific">Pseudodesulfovibrio nedwellii</name>
    <dbReference type="NCBI Taxonomy" id="2973072"/>
    <lineage>
        <taxon>Bacteria</taxon>
        <taxon>Pseudomonadati</taxon>
        <taxon>Thermodesulfobacteriota</taxon>
        <taxon>Desulfovibrionia</taxon>
        <taxon>Desulfovibrionales</taxon>
        <taxon>Desulfovibrionaceae</taxon>
    </lineage>
</organism>
<evidence type="ECO:0000313" key="3">
    <source>
        <dbReference type="Proteomes" id="UP001317742"/>
    </source>
</evidence>
<dbReference type="PANTHER" id="PTHR36573">
    <property type="entry name" value="INTERMEMBRANE PHOSPHOLIPID TRANSPORT SYSTEM BINDING PROTEIN MLAC"/>
    <property type="match status" value="1"/>
</dbReference>
<sequence>MLLKKILLSLFLVCLVIGSGSVASADQTPMDRVKEGTDKLITMLSDPDMVDPDKHDAAITRLRKASEKYIDFGLVTKYSVGKPWLKMTPEMRVDLTEAFVRLLERSYLQRIPAYNGEKVNYKKELVSGNKAKVFTEIIDKDKKIVVEFRLKIVHGEWMIYDVVAEGVSLVMNYRSQFSSVLKEGKPEDLLKLINERVEKLDRNDPDDNDKEEPAS</sequence>
<evidence type="ECO:0000313" key="2">
    <source>
        <dbReference type="EMBL" id="BDQ37654.1"/>
    </source>
</evidence>
<protein>
    <submittedName>
        <fullName evidence="2">Toluene tolerance protein</fullName>
    </submittedName>
</protein>
<keyword evidence="1" id="KW-0732">Signal</keyword>
<dbReference type="InterPro" id="IPR042245">
    <property type="entry name" value="Tgt2/MlaC_sf"/>
</dbReference>
<proteinExistence type="predicted"/>
<dbReference type="Gene3D" id="3.10.450.710">
    <property type="entry name" value="Tgt2/MlaC"/>
    <property type="match status" value="1"/>
</dbReference>
<accession>A0ABM8B1F8</accession>
<dbReference type="EMBL" id="AP026709">
    <property type="protein sequence ID" value="BDQ37654.1"/>
    <property type="molecule type" value="Genomic_DNA"/>
</dbReference>
<reference evidence="2 3" key="1">
    <citation type="submission" date="2022-08" db="EMBL/GenBank/DDBJ databases">
        <title>Genome Sequence of the sulphate-reducing bacterium, Pseudodesulfovibrio sp. SYK.</title>
        <authorList>
            <person name="Kondo R."/>
            <person name="Kataoka T."/>
        </authorList>
    </citation>
    <scope>NUCLEOTIDE SEQUENCE [LARGE SCALE GENOMIC DNA]</scope>
    <source>
        <strain evidence="2 3">SYK</strain>
    </source>
</reference>
<dbReference type="InterPro" id="IPR008869">
    <property type="entry name" value="MlaC/ttg2D"/>
</dbReference>
<feature type="chain" id="PRO_5046532058" evidence="1">
    <location>
        <begin position="26"/>
        <end position="215"/>
    </location>
</feature>
<dbReference type="Proteomes" id="UP001317742">
    <property type="component" value="Chromosome"/>
</dbReference>
<gene>
    <name evidence="2" type="ORF">SYK_20140</name>
</gene>
<evidence type="ECO:0000256" key="1">
    <source>
        <dbReference type="SAM" id="SignalP"/>
    </source>
</evidence>